<comment type="function">
    <text evidence="3">Catalyzes the reduction of sulfite to sulfide, a step in the biosynthesis of sulfur-containing amino acids and cofactors.</text>
</comment>
<keyword evidence="11" id="KW-0408">Iron</keyword>
<dbReference type="InterPro" id="IPR045854">
    <property type="entry name" value="NO2/SO3_Rdtase_4Fe4S_sf"/>
</dbReference>
<keyword evidence="8" id="KW-0479">Metal-binding</keyword>
<keyword evidence="6" id="KW-0004">4Fe-4S</keyword>
<feature type="domain" description="Nitrite/sulphite reductase 4Fe-4S" evidence="15">
    <location>
        <begin position="451"/>
        <end position="588"/>
    </location>
</feature>
<dbReference type="SUPFAM" id="SSF56014">
    <property type="entry name" value="Nitrite and sulphite reductase 4Fe-4S domain-like"/>
    <property type="match status" value="2"/>
</dbReference>
<dbReference type="PROSITE" id="PS00365">
    <property type="entry name" value="NIR_SIR"/>
    <property type="match status" value="1"/>
</dbReference>
<evidence type="ECO:0000256" key="6">
    <source>
        <dbReference type="ARBA" id="ARBA00022485"/>
    </source>
</evidence>
<keyword evidence="7" id="KW-0349">Heme</keyword>
<dbReference type="GO" id="GO:0046872">
    <property type="term" value="F:metal ion binding"/>
    <property type="evidence" value="ECO:0007669"/>
    <property type="project" value="UniProtKB-KW"/>
</dbReference>
<evidence type="ECO:0000256" key="9">
    <source>
        <dbReference type="ARBA" id="ARBA00022784"/>
    </source>
</evidence>
<evidence type="ECO:0000256" key="11">
    <source>
        <dbReference type="ARBA" id="ARBA00023004"/>
    </source>
</evidence>
<evidence type="ECO:0000256" key="10">
    <source>
        <dbReference type="ARBA" id="ARBA00023002"/>
    </source>
</evidence>
<sequence>MTSSTDAGPADQPETAAPARERRVRPDRPRAEASAAPRARTGKPVKRRAEGQWALGYREPLNPNEQSKKDDNPLNVRARIENIYSKTGFDGIDKGDLRGRFRWWGLYTQREQGYDGTYTGDENIDLLEAKYFMMRVRCDGGALNVAQLRTIGEISTEFARDTADLSDRENVQYHWIEVENVPEIWRRLEQVGLHTTEACGDCPRVILGSPLAGESFDEIIDPTPAIEEIVRRYIGKKEYSNLPRKFKTAISGQQDVVHEINDVAFIGVEHPEHGPGLDLWVGGGLSTNPMLAQRVGAWVPLDEVPEVWEAVVAVFRDYGYRRLRTKARLKFLIKDWGIEKFRQVLEDEYLKRKLIDGPAPEQPAKPIDHVGVQKLRNGLNAVGFSPIAGRVSGTILTKVAEAVERIGSGRVRFTPYQKLIVLDVADDKVEELIAELEPLGLQARPSIWRKNLLACSGIEFCKLSFVETRKRSQVLAPELEQRMADINAELDVPITININGCPNSCGRSQIADIGFKGQLVDDGEGNQVEGYQVHLGGSLGLDSGFGRKLRQHKVTSAELGDYIERVVRNFVKNRDAGERFAQWAVRADEADLR</sequence>
<protein>
    <recommendedName>
        <fullName evidence="5">assimilatory sulfite reductase (ferredoxin)</fullName>
        <ecNumber evidence="5">1.8.7.1</ecNumber>
    </recommendedName>
</protein>
<evidence type="ECO:0000256" key="13">
    <source>
        <dbReference type="ARBA" id="ARBA00049518"/>
    </source>
</evidence>
<dbReference type="PANTHER" id="PTHR32439">
    <property type="entry name" value="FERREDOXIN--NITRITE REDUCTASE, CHLOROPLASTIC"/>
    <property type="match status" value="1"/>
</dbReference>
<evidence type="ECO:0000256" key="12">
    <source>
        <dbReference type="ARBA" id="ARBA00023014"/>
    </source>
</evidence>
<gene>
    <name evidence="17" type="ORF">FEK34_24485</name>
</gene>
<evidence type="ECO:0000259" key="16">
    <source>
        <dbReference type="Pfam" id="PF03460"/>
    </source>
</evidence>
<dbReference type="InterPro" id="IPR051329">
    <property type="entry name" value="NIR_SIR_4Fe-4S"/>
</dbReference>
<evidence type="ECO:0000256" key="7">
    <source>
        <dbReference type="ARBA" id="ARBA00022617"/>
    </source>
</evidence>
<keyword evidence="12" id="KW-0411">Iron-sulfur</keyword>
<dbReference type="GO" id="GO:0020037">
    <property type="term" value="F:heme binding"/>
    <property type="evidence" value="ECO:0007669"/>
    <property type="project" value="InterPro"/>
</dbReference>
<feature type="domain" description="Nitrite/Sulfite reductase ferredoxin-like" evidence="16">
    <location>
        <begin position="130"/>
        <end position="190"/>
    </location>
</feature>
<evidence type="ECO:0000256" key="4">
    <source>
        <dbReference type="ARBA" id="ARBA00010429"/>
    </source>
</evidence>
<keyword evidence="10" id="KW-0560">Oxidoreductase</keyword>
<dbReference type="RefSeq" id="WP_138451452.1">
    <property type="nucleotide sequence ID" value="NZ_VBUT01000011.1"/>
</dbReference>
<dbReference type="PRINTS" id="PR00397">
    <property type="entry name" value="SIROHAEM"/>
</dbReference>
<dbReference type="Gene3D" id="3.90.480.20">
    <property type="match status" value="1"/>
</dbReference>
<comment type="cofactor">
    <cofactor evidence="1">
        <name>siroheme</name>
        <dbReference type="ChEBI" id="CHEBI:60052"/>
    </cofactor>
</comment>
<comment type="catalytic activity">
    <reaction evidence="13">
        <text>hydrogen sulfide + 6 oxidized [2Fe-2S]-[ferredoxin] + 3 H2O = sulfite + 6 reduced [2Fe-2S]-[ferredoxin] + 7 H(+)</text>
        <dbReference type="Rhea" id="RHEA:23132"/>
        <dbReference type="Rhea" id="RHEA-COMP:10000"/>
        <dbReference type="Rhea" id="RHEA-COMP:10001"/>
        <dbReference type="ChEBI" id="CHEBI:15377"/>
        <dbReference type="ChEBI" id="CHEBI:15378"/>
        <dbReference type="ChEBI" id="CHEBI:17359"/>
        <dbReference type="ChEBI" id="CHEBI:29919"/>
        <dbReference type="ChEBI" id="CHEBI:33737"/>
        <dbReference type="ChEBI" id="CHEBI:33738"/>
        <dbReference type="EC" id="1.8.7.1"/>
    </reaction>
</comment>
<dbReference type="Pfam" id="PF01077">
    <property type="entry name" value="NIR_SIR"/>
    <property type="match status" value="2"/>
</dbReference>
<dbReference type="Pfam" id="PF03460">
    <property type="entry name" value="NIR_SIR_ferr"/>
    <property type="match status" value="2"/>
</dbReference>
<dbReference type="GO" id="GO:0051539">
    <property type="term" value="F:4 iron, 4 sulfur cluster binding"/>
    <property type="evidence" value="ECO:0007669"/>
    <property type="project" value="UniProtKB-KW"/>
</dbReference>
<evidence type="ECO:0000256" key="8">
    <source>
        <dbReference type="ARBA" id="ARBA00022723"/>
    </source>
</evidence>
<keyword evidence="9" id="KW-0883">Thioether bond</keyword>
<comment type="similarity">
    <text evidence="4">Belongs to the nitrite and sulfite reductase 4Fe-4S domain family.</text>
</comment>
<evidence type="ECO:0000256" key="5">
    <source>
        <dbReference type="ARBA" id="ARBA00012353"/>
    </source>
</evidence>
<feature type="domain" description="Nitrite/sulphite reductase 4Fe-4S" evidence="15">
    <location>
        <begin position="199"/>
        <end position="353"/>
    </location>
</feature>
<accession>A0A5R8NDW6</accession>
<dbReference type="GO" id="GO:0050311">
    <property type="term" value="F:sulfite reductase (ferredoxin) activity"/>
    <property type="evidence" value="ECO:0007669"/>
    <property type="project" value="UniProtKB-EC"/>
</dbReference>
<comment type="caution">
    <text evidence="17">The sequence shown here is derived from an EMBL/GenBank/DDBJ whole genome shotgun (WGS) entry which is preliminary data.</text>
</comment>
<dbReference type="InterPro" id="IPR005117">
    <property type="entry name" value="NiRdtase/SiRdtase_haem-b_fer"/>
</dbReference>
<evidence type="ECO:0000313" key="18">
    <source>
        <dbReference type="Proteomes" id="UP000306378"/>
    </source>
</evidence>
<evidence type="ECO:0000256" key="1">
    <source>
        <dbReference type="ARBA" id="ARBA00001929"/>
    </source>
</evidence>
<comment type="cofactor">
    <cofactor evidence="2">
        <name>[4Fe-4S] cluster</name>
        <dbReference type="ChEBI" id="CHEBI:49883"/>
    </cofactor>
</comment>
<feature type="compositionally biased region" description="Basic and acidic residues" evidence="14">
    <location>
        <begin position="19"/>
        <end position="31"/>
    </location>
</feature>
<dbReference type="FunFam" id="3.30.413.10:FF:000013">
    <property type="entry name" value="Sulfite reductase [ferredoxin]"/>
    <property type="match status" value="1"/>
</dbReference>
<dbReference type="FunFam" id="3.30.413.10:FF:000009">
    <property type="entry name" value="Sulfite reductase [ferredoxin]"/>
    <property type="match status" value="1"/>
</dbReference>
<dbReference type="EC" id="1.8.7.1" evidence="5"/>
<name>A0A5R8NDW6_9NOCA</name>
<dbReference type="Gene3D" id="3.30.413.10">
    <property type="entry name" value="Sulfite Reductase Hemoprotein, domain 1"/>
    <property type="match status" value="2"/>
</dbReference>
<dbReference type="InterPro" id="IPR006066">
    <property type="entry name" value="NO2/SO3_Rdtase_FeS/sirohaem_BS"/>
</dbReference>
<proteinExistence type="inferred from homology"/>
<dbReference type="AlphaFoldDB" id="A0A5R8NDW6"/>
<dbReference type="Proteomes" id="UP000306378">
    <property type="component" value="Unassembled WGS sequence"/>
</dbReference>
<evidence type="ECO:0000256" key="3">
    <source>
        <dbReference type="ARBA" id="ARBA00003247"/>
    </source>
</evidence>
<evidence type="ECO:0000256" key="14">
    <source>
        <dbReference type="SAM" id="MobiDB-lite"/>
    </source>
</evidence>
<dbReference type="InterPro" id="IPR036136">
    <property type="entry name" value="Nit/Sulf_reduc_fer-like_dom_sf"/>
</dbReference>
<feature type="region of interest" description="Disordered" evidence="14">
    <location>
        <begin position="1"/>
        <end position="74"/>
    </location>
</feature>
<reference evidence="17 18" key="1">
    <citation type="submission" date="2019-05" db="EMBL/GenBank/DDBJ databases">
        <title>Genomes sequences of two Nocardia cyriacigeorgica environmental isolates, type strains Nocardia asteroides ATCC 19247 and Nocardia cyriacigeorgica DSM 44484.</title>
        <authorList>
            <person name="Vautrin F."/>
            <person name="Bergeron E."/>
            <person name="Dubost A."/>
            <person name="Abrouk D."/>
            <person name="Rodriguez Nava V."/>
            <person name="Pujic P."/>
        </authorList>
    </citation>
    <scope>NUCLEOTIDE SEQUENCE [LARGE SCALE GENOMIC DNA]</scope>
    <source>
        <strain evidence="17 18">EML 446</strain>
    </source>
</reference>
<feature type="domain" description="Nitrite/Sulfite reductase ferredoxin-like" evidence="16">
    <location>
        <begin position="376"/>
        <end position="437"/>
    </location>
</feature>
<dbReference type="PANTHER" id="PTHR32439:SF0">
    <property type="entry name" value="FERREDOXIN--NITRITE REDUCTASE, CHLOROPLASTIC"/>
    <property type="match status" value="1"/>
</dbReference>
<dbReference type="InterPro" id="IPR006067">
    <property type="entry name" value="NO2/SO3_Rdtase_4Fe4S_dom"/>
</dbReference>
<dbReference type="EMBL" id="VBUT01000011">
    <property type="protein sequence ID" value="TLF73901.1"/>
    <property type="molecule type" value="Genomic_DNA"/>
</dbReference>
<evidence type="ECO:0000259" key="15">
    <source>
        <dbReference type="Pfam" id="PF01077"/>
    </source>
</evidence>
<evidence type="ECO:0000256" key="2">
    <source>
        <dbReference type="ARBA" id="ARBA00001966"/>
    </source>
</evidence>
<evidence type="ECO:0000313" key="17">
    <source>
        <dbReference type="EMBL" id="TLF73901.1"/>
    </source>
</evidence>
<organism evidence="17 18">
    <name type="scientific">Nocardia cyriacigeorgica</name>
    <dbReference type="NCBI Taxonomy" id="135487"/>
    <lineage>
        <taxon>Bacteria</taxon>
        <taxon>Bacillati</taxon>
        <taxon>Actinomycetota</taxon>
        <taxon>Actinomycetes</taxon>
        <taxon>Mycobacteriales</taxon>
        <taxon>Nocardiaceae</taxon>
        <taxon>Nocardia</taxon>
    </lineage>
</organism>
<dbReference type="SUPFAM" id="SSF55124">
    <property type="entry name" value="Nitrite/Sulfite reductase N-terminal domain-like"/>
    <property type="match status" value="2"/>
</dbReference>